<name>L8JB65_9GAMM</name>
<keyword evidence="2" id="KW-1185">Reference proteome</keyword>
<organism evidence="1 2">
    <name type="scientific">Photobacterium marinum</name>
    <dbReference type="NCBI Taxonomy" id="1056511"/>
    <lineage>
        <taxon>Bacteria</taxon>
        <taxon>Pseudomonadati</taxon>
        <taxon>Pseudomonadota</taxon>
        <taxon>Gammaproteobacteria</taxon>
        <taxon>Vibrionales</taxon>
        <taxon>Vibrionaceae</taxon>
        <taxon>Photobacterium</taxon>
    </lineage>
</organism>
<gene>
    <name evidence="1" type="ORF">C942_00493</name>
</gene>
<sequence>MIPVQQLNEVLFEYKDQFVFILIDDECNITFMDFLTGETLPTHNEEGEPLPIISEYLHYVLDFVKQQSTQ</sequence>
<accession>L8JB65</accession>
<evidence type="ECO:0000313" key="1">
    <source>
        <dbReference type="EMBL" id="ELR66051.1"/>
    </source>
</evidence>
<protein>
    <submittedName>
        <fullName evidence="1">Uncharacterized protein</fullName>
    </submittedName>
</protein>
<dbReference type="AlphaFoldDB" id="L8JB65"/>
<dbReference type="PATRIC" id="fig|1056511.3.peg.1982"/>
<reference evidence="1 2" key="1">
    <citation type="submission" date="2012-12" db="EMBL/GenBank/DDBJ databases">
        <title>Genome Assembly of Photobacterium sp. AK15.</title>
        <authorList>
            <person name="Khatri I."/>
            <person name="Vaidya B."/>
            <person name="Srinivas T.N.R."/>
            <person name="Subramanian S."/>
            <person name="Pinnaka A."/>
        </authorList>
    </citation>
    <scope>NUCLEOTIDE SEQUENCE [LARGE SCALE GENOMIC DNA]</scope>
    <source>
        <strain evidence="1 2">AK15</strain>
    </source>
</reference>
<comment type="caution">
    <text evidence="1">The sequence shown here is derived from an EMBL/GenBank/DDBJ whole genome shotgun (WGS) entry which is preliminary data.</text>
</comment>
<dbReference type="EMBL" id="AMZO01000013">
    <property type="protein sequence ID" value="ELR66051.1"/>
    <property type="molecule type" value="Genomic_DNA"/>
</dbReference>
<proteinExistence type="predicted"/>
<evidence type="ECO:0000313" key="2">
    <source>
        <dbReference type="Proteomes" id="UP000011134"/>
    </source>
</evidence>
<dbReference type="Proteomes" id="UP000011134">
    <property type="component" value="Unassembled WGS sequence"/>
</dbReference>